<feature type="compositionally biased region" description="Polar residues" evidence="1">
    <location>
        <begin position="62"/>
        <end position="71"/>
    </location>
</feature>
<dbReference type="Pfam" id="PF07707">
    <property type="entry name" value="BACK"/>
    <property type="match status" value="1"/>
</dbReference>
<dbReference type="CDD" id="cd18292">
    <property type="entry name" value="BTB_POZ_BTBD17"/>
    <property type="match status" value="1"/>
</dbReference>
<reference evidence="3" key="1">
    <citation type="submission" date="2021-06" db="EMBL/GenBank/DDBJ databases">
        <authorList>
            <person name="Hodson N. C."/>
            <person name="Mongue J. A."/>
            <person name="Jaron S. K."/>
        </authorList>
    </citation>
    <scope>NUCLEOTIDE SEQUENCE</scope>
</reference>
<dbReference type="SMART" id="SM00875">
    <property type="entry name" value="BACK"/>
    <property type="match status" value="1"/>
</dbReference>
<dbReference type="PANTHER" id="PTHR24410:SF41">
    <property type="entry name" value="HL07962P"/>
    <property type="match status" value="1"/>
</dbReference>
<gene>
    <name evidence="3" type="ORF">AFUS01_LOCUS6946</name>
</gene>
<proteinExistence type="predicted"/>
<keyword evidence="4" id="KW-1185">Reference proteome</keyword>
<dbReference type="Proteomes" id="UP000708208">
    <property type="component" value="Unassembled WGS sequence"/>
</dbReference>
<dbReference type="PANTHER" id="PTHR24410">
    <property type="entry name" value="HL07962P-RELATED"/>
    <property type="match status" value="1"/>
</dbReference>
<feature type="region of interest" description="Disordered" evidence="1">
    <location>
        <begin position="1"/>
        <end position="29"/>
    </location>
</feature>
<sequence>MKQDSKEHSKQTNFDLRIKNKSFRGSKQERPWPCLCITMFHPRGGNASGSNDRQNRGDAGSSRGSNSTNAPSPKKPCNRVDENLQRDSKSQLCEVDNSIALISKIAALYAERLMSDITLVINGVEFPAHRLILCASSDVFQVMLMNPNWSESQKNTVVLQESPDCALWFEDFLKYLYTGSLKLTLKNVLHLLTLADKYNVKDLINLCLNYMIAHIPAAGTNNQLIQWYQYAANCGHETVANDCRDFIKWNFDSMSKAEDFHHLDLELLTSILIEDDVVIYDEFALFFCVDNWISCQRDKIPANDPNLEERMLQIVQESMGCIRFPMMSPRQLADLLLCPLTQKYKEYLMERMTIGMAFHSGAIDRWYELISPIPTKNKLLTPRLYMTDKWSVCMTVENFSRMDHFQSKTLVFSTPVSFAEKVERQVEWVVDFYPKGVCFFKHFLIIWQGTVEIPEHVMQTVRLSVLCKSEEETDVKVQIGILVAGSQDGVDHIIKCVRRNYIFTKNDRILNFDDLLPYWELTQCANCHIQNENEDEMPTRFNNAPPSNSAPPTHRSRRESSEAANPCCSYAKSGSNKSCYLVGNNHDSLKIKIVITPKSEYDF</sequence>
<dbReference type="InterPro" id="IPR056184">
    <property type="entry name" value="TRAF_BTBD17"/>
</dbReference>
<feature type="region of interest" description="Disordered" evidence="1">
    <location>
        <begin position="45"/>
        <end position="80"/>
    </location>
</feature>
<evidence type="ECO:0000313" key="4">
    <source>
        <dbReference type="Proteomes" id="UP000708208"/>
    </source>
</evidence>
<name>A0A8J2K0I0_9HEXA</name>
<feature type="domain" description="BTB" evidence="2">
    <location>
        <begin position="115"/>
        <end position="185"/>
    </location>
</feature>
<protein>
    <recommendedName>
        <fullName evidence="2">BTB domain-containing protein</fullName>
    </recommendedName>
</protein>
<evidence type="ECO:0000256" key="1">
    <source>
        <dbReference type="SAM" id="MobiDB-lite"/>
    </source>
</evidence>
<dbReference type="Pfam" id="PF00651">
    <property type="entry name" value="BTB"/>
    <property type="match status" value="1"/>
</dbReference>
<dbReference type="EMBL" id="CAJVCH010046330">
    <property type="protein sequence ID" value="CAG7717489.1"/>
    <property type="molecule type" value="Genomic_DNA"/>
</dbReference>
<dbReference type="InterPro" id="IPR051481">
    <property type="entry name" value="BTB-POZ/Galectin-3-binding"/>
</dbReference>
<dbReference type="AlphaFoldDB" id="A0A8J2K0I0"/>
<dbReference type="InterPro" id="IPR000210">
    <property type="entry name" value="BTB/POZ_dom"/>
</dbReference>
<dbReference type="PROSITE" id="PS50097">
    <property type="entry name" value="BTB"/>
    <property type="match status" value="1"/>
</dbReference>
<dbReference type="CDD" id="cd18493">
    <property type="entry name" value="BACK_BTBD17"/>
    <property type="match status" value="1"/>
</dbReference>
<feature type="compositionally biased region" description="Low complexity" evidence="1">
    <location>
        <begin position="542"/>
        <end position="552"/>
    </location>
</feature>
<dbReference type="OrthoDB" id="2359033at2759"/>
<organism evidence="3 4">
    <name type="scientific">Allacma fusca</name>
    <dbReference type="NCBI Taxonomy" id="39272"/>
    <lineage>
        <taxon>Eukaryota</taxon>
        <taxon>Metazoa</taxon>
        <taxon>Ecdysozoa</taxon>
        <taxon>Arthropoda</taxon>
        <taxon>Hexapoda</taxon>
        <taxon>Collembola</taxon>
        <taxon>Symphypleona</taxon>
        <taxon>Sminthuridae</taxon>
        <taxon>Allacma</taxon>
    </lineage>
</organism>
<dbReference type="InterPro" id="IPR011705">
    <property type="entry name" value="BACK"/>
</dbReference>
<feature type="compositionally biased region" description="Basic and acidic residues" evidence="1">
    <location>
        <begin position="1"/>
        <end position="10"/>
    </location>
</feature>
<comment type="caution">
    <text evidence="3">The sequence shown here is derived from an EMBL/GenBank/DDBJ whole genome shotgun (WGS) entry which is preliminary data.</text>
</comment>
<feature type="region of interest" description="Disordered" evidence="1">
    <location>
        <begin position="536"/>
        <end position="561"/>
    </location>
</feature>
<evidence type="ECO:0000313" key="3">
    <source>
        <dbReference type="EMBL" id="CAG7717489.1"/>
    </source>
</evidence>
<accession>A0A8J2K0I0</accession>
<dbReference type="Pfam" id="PF23651">
    <property type="entry name" value="TRAF_BTBD17"/>
    <property type="match status" value="1"/>
</dbReference>
<dbReference type="SMART" id="SM00225">
    <property type="entry name" value="BTB"/>
    <property type="match status" value="1"/>
</dbReference>
<evidence type="ECO:0000259" key="2">
    <source>
        <dbReference type="PROSITE" id="PS50097"/>
    </source>
</evidence>